<evidence type="ECO:0000313" key="3">
    <source>
        <dbReference type="Proteomes" id="UP000654075"/>
    </source>
</evidence>
<dbReference type="AlphaFoldDB" id="A0A813E9T6"/>
<keyword evidence="1" id="KW-0175">Coiled coil</keyword>
<dbReference type="OrthoDB" id="10655652at2759"/>
<sequence>MEESEREENLLSQCKELERDTQNLRNQVISKGRRLDARWSLNHAFAQQRRSADRTKAKAIEDAEGAKMILSLKKITETHLKMREEERAEVQIANEADKKKLKERAETLRIEFEQICEGHQGQASELEAHIADLERNFEEGWNEGDCQLRQILEEQNRRAQQAIEKLEQELQAQSHILQANVDCLEETGEGDHHDLIEVGRAAEERMEAQLDAKRRDIELNSEVERLRCEQLRRKHLHKAEILSEEARLFQQGIGFLRESYSGFQRTVKASPRPPPVPNYASPYTAHARKLVRAGAEQSTLG</sequence>
<dbReference type="EMBL" id="CAJNNV010009871">
    <property type="protein sequence ID" value="CAE8597879.1"/>
    <property type="molecule type" value="Genomic_DNA"/>
</dbReference>
<evidence type="ECO:0000256" key="1">
    <source>
        <dbReference type="SAM" id="Coils"/>
    </source>
</evidence>
<dbReference type="Proteomes" id="UP000654075">
    <property type="component" value="Unassembled WGS sequence"/>
</dbReference>
<evidence type="ECO:0000313" key="2">
    <source>
        <dbReference type="EMBL" id="CAE8597879.1"/>
    </source>
</evidence>
<gene>
    <name evidence="2" type="ORF">PGLA1383_LOCUS16302</name>
</gene>
<reference evidence="2" key="1">
    <citation type="submission" date="2021-02" db="EMBL/GenBank/DDBJ databases">
        <authorList>
            <person name="Dougan E. K."/>
            <person name="Rhodes N."/>
            <person name="Thang M."/>
            <person name="Chan C."/>
        </authorList>
    </citation>
    <scope>NUCLEOTIDE SEQUENCE</scope>
</reference>
<feature type="coiled-coil region" evidence="1">
    <location>
        <begin position="116"/>
        <end position="187"/>
    </location>
</feature>
<comment type="caution">
    <text evidence="2">The sequence shown here is derived from an EMBL/GenBank/DDBJ whole genome shotgun (WGS) entry which is preliminary data.</text>
</comment>
<name>A0A813E9T6_POLGL</name>
<organism evidence="2 3">
    <name type="scientific">Polarella glacialis</name>
    <name type="common">Dinoflagellate</name>
    <dbReference type="NCBI Taxonomy" id="89957"/>
    <lineage>
        <taxon>Eukaryota</taxon>
        <taxon>Sar</taxon>
        <taxon>Alveolata</taxon>
        <taxon>Dinophyceae</taxon>
        <taxon>Suessiales</taxon>
        <taxon>Suessiaceae</taxon>
        <taxon>Polarella</taxon>
    </lineage>
</organism>
<keyword evidence="3" id="KW-1185">Reference proteome</keyword>
<proteinExistence type="predicted"/>
<protein>
    <submittedName>
        <fullName evidence="2">Uncharacterized protein</fullName>
    </submittedName>
</protein>
<accession>A0A813E9T6</accession>